<feature type="non-terminal residue" evidence="8">
    <location>
        <position position="1"/>
    </location>
</feature>
<comment type="caution">
    <text evidence="8">The sequence shown here is derived from an EMBL/GenBank/DDBJ whole genome shotgun (WGS) entry which is preliminary data.</text>
</comment>
<comment type="function">
    <text evidence="5">Component of the exocyst complex involved in the docking of exocytic vesicles with fusion sites on the plasma membrane.</text>
</comment>
<keyword evidence="3 5" id="KW-0268">Exocytosis</keyword>
<dbReference type="Proteomes" id="UP001432027">
    <property type="component" value="Unassembled WGS sequence"/>
</dbReference>
<evidence type="ECO:0000256" key="1">
    <source>
        <dbReference type="ARBA" id="ARBA00006756"/>
    </source>
</evidence>
<dbReference type="EMBL" id="BTSX01000005">
    <property type="protein sequence ID" value="GMS98214.1"/>
    <property type="molecule type" value="Genomic_DNA"/>
</dbReference>
<keyword evidence="5" id="KW-0653">Protein transport</keyword>
<dbReference type="AlphaFoldDB" id="A0AAV5TW71"/>
<keyword evidence="6" id="KW-0175">Coiled coil</keyword>
<evidence type="ECO:0000256" key="4">
    <source>
        <dbReference type="ARBA" id="ARBA00026169"/>
    </source>
</evidence>
<gene>
    <name evidence="8" type="ORF">PENTCL1PPCAC_20389</name>
</gene>
<accession>A0AAV5TW71</accession>
<dbReference type="GO" id="GO:0005546">
    <property type="term" value="F:phosphatidylinositol-4,5-bisphosphate binding"/>
    <property type="evidence" value="ECO:0007669"/>
    <property type="project" value="InterPro"/>
</dbReference>
<comment type="similarity">
    <text evidence="1 5">Belongs to the EXO70 family.</text>
</comment>
<dbReference type="InterPro" id="IPR046364">
    <property type="entry name" value="Exo70_C"/>
</dbReference>
<dbReference type="GO" id="GO:0006887">
    <property type="term" value="P:exocytosis"/>
    <property type="evidence" value="ECO:0007669"/>
    <property type="project" value="UniProtKB-KW"/>
</dbReference>
<dbReference type="Pfam" id="PF03081">
    <property type="entry name" value="Exo70_C"/>
    <property type="match status" value="1"/>
</dbReference>
<protein>
    <recommendedName>
        <fullName evidence="4 5">Exocyst complex component 7</fullName>
    </recommendedName>
    <alternativeName>
        <fullName evidence="5">Exocyst complex component Exo70</fullName>
    </alternativeName>
</protein>
<feature type="coiled-coil region" evidence="6">
    <location>
        <begin position="8"/>
        <end position="56"/>
    </location>
</feature>
<dbReference type="InterPro" id="IPR016159">
    <property type="entry name" value="Cullin_repeat-like_dom_sf"/>
</dbReference>
<keyword evidence="9" id="KW-1185">Reference proteome</keyword>
<proteinExistence type="inferred from homology"/>
<dbReference type="Gene3D" id="1.20.1280.170">
    <property type="entry name" value="Exocyst complex component Exo70"/>
    <property type="match status" value="1"/>
</dbReference>
<evidence type="ECO:0000313" key="8">
    <source>
        <dbReference type="EMBL" id="GMS98214.1"/>
    </source>
</evidence>
<sequence>WAGPMSSVEALNKKLQQDEDWLRQFEANVTRSKQLKDGIEKILNDFENHIDQLESNVFPMHEKNGKLQIKQMNIQKLLKTIDATIQFYGKSGELESAIRTIYFWSITDTEISMLPTDQYECSSDGSPALDLTAYLEQMEHLQQAVAFFHAHPNYGTQLDNMKLTLESGCVLLEKEYRNVVHANSHAAEAQAVIDCLDEQYELMQSRAREIHTLSNVDKVAKLGEWLLKHGRSSRFLSHYSSIRGDLMVRTLTTIFQSHSMQSITDKIAGLSAAANSSFTRPNASFSAKNISTTSLKKATRFAPEQGMGVREAEGADTECGLLVTAAFVALVYVEEGNLDRAVPVFEKRAQVHRDLLKAPLNYVIKVLTKSVQESEGSLAALLPLLRFVAARHVQLSTIAENAHLEQPYQSCFRALTLRCSSYIADYFERGAGEGKLIIDIDRQKRSSIEETGFGTEVKFVPSDGNVHPVTASTLNTLYLLSHYRQVVTNQVLSLNAQPNEPVALLMPKLFAKMLSHLGHVLKARAETYDDPTLSAIFSLNNSNFIAKALGDESSGLLPVLREQNAHILQFYLDAIQKHISEYMASWYPVLQTITAVDQLHPDDRMAMRNMITAFTREFEQTVSAQRGYCVTDPVLADQVRVKVKAAVVPMYAKLYNKANAITGAASLSSHLRYTEESLDVNIDRLFDVAI</sequence>
<dbReference type="SUPFAM" id="SSF74788">
    <property type="entry name" value="Cullin repeat-like"/>
    <property type="match status" value="1"/>
</dbReference>
<organism evidence="8 9">
    <name type="scientific">Pristionchus entomophagus</name>
    <dbReference type="NCBI Taxonomy" id="358040"/>
    <lineage>
        <taxon>Eukaryota</taxon>
        <taxon>Metazoa</taxon>
        <taxon>Ecdysozoa</taxon>
        <taxon>Nematoda</taxon>
        <taxon>Chromadorea</taxon>
        <taxon>Rhabditida</taxon>
        <taxon>Rhabditina</taxon>
        <taxon>Diplogasteromorpha</taxon>
        <taxon>Diplogasteroidea</taxon>
        <taxon>Neodiplogasteridae</taxon>
        <taxon>Pristionchus</taxon>
    </lineage>
</organism>
<dbReference type="GO" id="GO:0000145">
    <property type="term" value="C:exocyst"/>
    <property type="evidence" value="ECO:0007669"/>
    <property type="project" value="InterPro"/>
</dbReference>
<dbReference type="InterPro" id="IPR004140">
    <property type="entry name" value="Exo70"/>
</dbReference>
<evidence type="ECO:0000256" key="6">
    <source>
        <dbReference type="SAM" id="Coils"/>
    </source>
</evidence>
<dbReference type="GO" id="GO:0015031">
    <property type="term" value="P:protein transport"/>
    <property type="evidence" value="ECO:0007669"/>
    <property type="project" value="UniProtKB-KW"/>
</dbReference>
<evidence type="ECO:0000256" key="2">
    <source>
        <dbReference type="ARBA" id="ARBA00022448"/>
    </source>
</evidence>
<evidence type="ECO:0000313" key="9">
    <source>
        <dbReference type="Proteomes" id="UP001432027"/>
    </source>
</evidence>
<name>A0AAV5TW71_9BILA</name>
<evidence type="ECO:0000259" key="7">
    <source>
        <dbReference type="Pfam" id="PF03081"/>
    </source>
</evidence>
<evidence type="ECO:0000256" key="3">
    <source>
        <dbReference type="ARBA" id="ARBA00022483"/>
    </source>
</evidence>
<dbReference type="PANTHER" id="PTHR12542:SF41">
    <property type="entry name" value="EXOCYST COMPLEX COMPONENT 7"/>
    <property type="match status" value="1"/>
</dbReference>
<evidence type="ECO:0000256" key="5">
    <source>
        <dbReference type="RuleBase" id="RU365026"/>
    </source>
</evidence>
<keyword evidence="2 5" id="KW-0813">Transport</keyword>
<feature type="domain" description="Exocyst complex subunit Exo70 C-terminal" evidence="7">
    <location>
        <begin position="458"/>
        <end position="682"/>
    </location>
</feature>
<dbReference type="PANTHER" id="PTHR12542">
    <property type="entry name" value="EXOCYST COMPLEX PROTEIN EXO70"/>
    <property type="match status" value="1"/>
</dbReference>
<reference evidence="8" key="1">
    <citation type="submission" date="2023-10" db="EMBL/GenBank/DDBJ databases">
        <title>Genome assembly of Pristionchus species.</title>
        <authorList>
            <person name="Yoshida K."/>
            <person name="Sommer R.J."/>
        </authorList>
    </citation>
    <scope>NUCLEOTIDE SEQUENCE</scope>
    <source>
        <strain evidence="8">RS0144</strain>
    </source>
</reference>